<dbReference type="Proteomes" id="UP000264006">
    <property type="component" value="Chromosome"/>
</dbReference>
<reference evidence="1 2" key="1">
    <citation type="submission" date="2018-09" db="EMBL/GenBank/DDBJ databases">
        <title>Complete genome sequence of Euzebya sp. DY32-46 isolated from seawater of Pacific Ocean.</title>
        <authorList>
            <person name="Xu L."/>
            <person name="Wu Y.-H."/>
            <person name="Xu X.-W."/>
        </authorList>
    </citation>
    <scope>NUCLEOTIDE SEQUENCE [LARGE SCALE GENOMIC DNA]</scope>
    <source>
        <strain evidence="1 2">DY32-46</strain>
    </source>
</reference>
<evidence type="ECO:0000313" key="2">
    <source>
        <dbReference type="Proteomes" id="UP000264006"/>
    </source>
</evidence>
<dbReference type="KEGG" id="euz:DVS28_a1466"/>
<organism evidence="1 2">
    <name type="scientific">Euzebya pacifica</name>
    <dbReference type="NCBI Taxonomy" id="1608957"/>
    <lineage>
        <taxon>Bacteria</taxon>
        <taxon>Bacillati</taxon>
        <taxon>Actinomycetota</taxon>
        <taxon>Nitriliruptoria</taxon>
        <taxon>Euzebyales</taxon>
    </lineage>
</organism>
<dbReference type="PANTHER" id="PTHR41260">
    <property type="entry name" value="PROTEIN ECSC"/>
    <property type="match status" value="1"/>
</dbReference>
<keyword evidence="2" id="KW-1185">Reference proteome</keyword>
<dbReference type="EMBL" id="CP031165">
    <property type="protein sequence ID" value="AXV06164.1"/>
    <property type="molecule type" value="Genomic_DNA"/>
</dbReference>
<dbReference type="AlphaFoldDB" id="A0A346XVB7"/>
<dbReference type="PANTHER" id="PTHR41260:SF1">
    <property type="entry name" value="PROTEIN ECSC"/>
    <property type="match status" value="1"/>
</dbReference>
<evidence type="ECO:0000313" key="1">
    <source>
        <dbReference type="EMBL" id="AXV06164.1"/>
    </source>
</evidence>
<dbReference type="Pfam" id="PF12787">
    <property type="entry name" value="EcsC"/>
    <property type="match status" value="1"/>
</dbReference>
<dbReference type="OrthoDB" id="1238772at2"/>
<sequence length="297" mass="31779">MTLRDLDHYERRAVHDIRAWAAGDRGRLDGVARTLGMASGRVNKPVEWLVDRVMDDPKVGEALRAALERANESLSRYMAATTPVEPAAAAYGLDHVDDIADLHLRTIDAQLASLRRSHRNVFLAMGAAEGAAGFAGTPAAVAAFVASIPAMQAASLRAVSDVSRHTGFDPNDFAERQFVAEVALRSMELGGRGTEDTVHRLVGLGEQIATRQTLDQLQQYAIVGALRDRAQKMGIALTKRRAAAMLPVVGAAVGAGFNAVHADRLLGGASVLFRARHLSRRHGLDLSDLIGPMEPAA</sequence>
<gene>
    <name evidence="1" type="ORF">DVS28_a1466</name>
</gene>
<dbReference type="InterPro" id="IPR024787">
    <property type="entry name" value="EcsC"/>
</dbReference>
<accession>A0A346XVB7</accession>
<protein>
    <recommendedName>
        <fullName evidence="3">EcsC family protein</fullName>
    </recommendedName>
</protein>
<proteinExistence type="predicted"/>
<name>A0A346XVB7_9ACTN</name>
<evidence type="ECO:0008006" key="3">
    <source>
        <dbReference type="Google" id="ProtNLM"/>
    </source>
</evidence>
<dbReference type="RefSeq" id="WP_114590860.1">
    <property type="nucleotide sequence ID" value="NZ_CAXIBR010000183.1"/>
</dbReference>